<keyword evidence="3" id="KW-1185">Reference proteome</keyword>
<sequence length="112" mass="13248">MERVSDVTTEVEQVIKWSHVLGVEGTACLSWIVGIWGEYQLTNKEKEMEMMMIYWDQMEYEQTPKYYSSDRHYKERLREQANGSEEWGKEMDGNGGYKRSSYKGFHGFGPKE</sequence>
<feature type="region of interest" description="Disordered" evidence="1">
    <location>
        <begin position="80"/>
        <end position="112"/>
    </location>
</feature>
<reference evidence="2" key="2">
    <citation type="submission" date="2022-01" db="EMBL/GenBank/DDBJ databases">
        <authorList>
            <person name="Yamashiro T."/>
            <person name="Shiraishi A."/>
            <person name="Satake H."/>
            <person name="Nakayama K."/>
        </authorList>
    </citation>
    <scope>NUCLEOTIDE SEQUENCE</scope>
</reference>
<dbReference type="Proteomes" id="UP001151760">
    <property type="component" value="Unassembled WGS sequence"/>
</dbReference>
<gene>
    <name evidence="2" type="ORF">Tco_1114575</name>
</gene>
<reference evidence="2" key="1">
    <citation type="journal article" date="2022" name="Int. J. Mol. Sci.">
        <title>Draft Genome of Tanacetum Coccineum: Genomic Comparison of Closely Related Tanacetum-Family Plants.</title>
        <authorList>
            <person name="Yamashiro T."/>
            <person name="Shiraishi A."/>
            <person name="Nakayama K."/>
            <person name="Satake H."/>
        </authorList>
    </citation>
    <scope>NUCLEOTIDE SEQUENCE</scope>
</reference>
<name>A0ABQ5IVI3_9ASTR</name>
<evidence type="ECO:0000313" key="2">
    <source>
        <dbReference type="EMBL" id="GJU04237.1"/>
    </source>
</evidence>
<protein>
    <submittedName>
        <fullName evidence="2">Uncharacterized protein</fullName>
    </submittedName>
</protein>
<comment type="caution">
    <text evidence="2">The sequence shown here is derived from an EMBL/GenBank/DDBJ whole genome shotgun (WGS) entry which is preliminary data.</text>
</comment>
<accession>A0ABQ5IVI3</accession>
<organism evidence="2 3">
    <name type="scientific">Tanacetum coccineum</name>
    <dbReference type="NCBI Taxonomy" id="301880"/>
    <lineage>
        <taxon>Eukaryota</taxon>
        <taxon>Viridiplantae</taxon>
        <taxon>Streptophyta</taxon>
        <taxon>Embryophyta</taxon>
        <taxon>Tracheophyta</taxon>
        <taxon>Spermatophyta</taxon>
        <taxon>Magnoliopsida</taxon>
        <taxon>eudicotyledons</taxon>
        <taxon>Gunneridae</taxon>
        <taxon>Pentapetalae</taxon>
        <taxon>asterids</taxon>
        <taxon>campanulids</taxon>
        <taxon>Asterales</taxon>
        <taxon>Asteraceae</taxon>
        <taxon>Asteroideae</taxon>
        <taxon>Anthemideae</taxon>
        <taxon>Anthemidinae</taxon>
        <taxon>Tanacetum</taxon>
    </lineage>
</organism>
<evidence type="ECO:0000256" key="1">
    <source>
        <dbReference type="SAM" id="MobiDB-lite"/>
    </source>
</evidence>
<dbReference type="EMBL" id="BQNB010021229">
    <property type="protein sequence ID" value="GJU04237.1"/>
    <property type="molecule type" value="Genomic_DNA"/>
</dbReference>
<proteinExistence type="predicted"/>
<evidence type="ECO:0000313" key="3">
    <source>
        <dbReference type="Proteomes" id="UP001151760"/>
    </source>
</evidence>